<reference evidence="12" key="1">
    <citation type="submission" date="2019-10" db="EMBL/GenBank/DDBJ databases">
        <title>Corvus moneduloides (New Caledonian crow) genome, bCorMon1, primary haplotype.</title>
        <authorList>
            <person name="Rutz C."/>
            <person name="Fungtammasan C."/>
            <person name="Mountcastle J."/>
            <person name="Formenti G."/>
            <person name="Chow W."/>
            <person name="Howe K."/>
            <person name="Steele M.P."/>
            <person name="Fernandes J."/>
            <person name="Gilbert M.T.P."/>
            <person name="Fedrigo O."/>
            <person name="Jarvis E.D."/>
            <person name="Gemmell N."/>
        </authorList>
    </citation>
    <scope>NUCLEOTIDE SEQUENCE [LARGE SCALE GENOMIC DNA]</scope>
</reference>
<dbReference type="AlphaFoldDB" id="A0A8U7NSB8"/>
<keyword evidence="10" id="KW-0732">Signal</keyword>
<dbReference type="InterPro" id="IPR036116">
    <property type="entry name" value="FN3_sf"/>
</dbReference>
<dbReference type="GO" id="GO:0005524">
    <property type="term" value="F:ATP binding"/>
    <property type="evidence" value="ECO:0007669"/>
    <property type="project" value="UniProtKB-KW"/>
</dbReference>
<dbReference type="Gene3D" id="2.60.40.10">
    <property type="entry name" value="Immunoglobulins"/>
    <property type="match status" value="1"/>
</dbReference>
<evidence type="ECO:0000256" key="9">
    <source>
        <dbReference type="SAM" id="Phobius"/>
    </source>
</evidence>
<dbReference type="SMART" id="SM00615">
    <property type="entry name" value="EPH_lbd"/>
    <property type="match status" value="1"/>
</dbReference>
<evidence type="ECO:0000256" key="5">
    <source>
        <dbReference type="ARBA" id="ARBA00022840"/>
    </source>
</evidence>
<feature type="compositionally biased region" description="Pro residues" evidence="8">
    <location>
        <begin position="640"/>
        <end position="650"/>
    </location>
</feature>
<keyword evidence="4" id="KW-0418">Kinase</keyword>
<feature type="compositionally biased region" description="Basic and acidic residues" evidence="8">
    <location>
        <begin position="147"/>
        <end position="157"/>
    </location>
</feature>
<organism evidence="11 12">
    <name type="scientific">Corvus moneduloides</name>
    <name type="common">New Caledonian crow</name>
    <dbReference type="NCBI Taxonomy" id="1196302"/>
    <lineage>
        <taxon>Eukaryota</taxon>
        <taxon>Metazoa</taxon>
        <taxon>Chordata</taxon>
        <taxon>Craniata</taxon>
        <taxon>Vertebrata</taxon>
        <taxon>Euteleostomi</taxon>
        <taxon>Archelosauria</taxon>
        <taxon>Archosauria</taxon>
        <taxon>Dinosauria</taxon>
        <taxon>Saurischia</taxon>
        <taxon>Theropoda</taxon>
        <taxon>Coelurosauria</taxon>
        <taxon>Aves</taxon>
        <taxon>Neognathae</taxon>
        <taxon>Neoaves</taxon>
        <taxon>Telluraves</taxon>
        <taxon>Australaves</taxon>
        <taxon>Passeriformes</taxon>
        <taxon>Corvoidea</taxon>
        <taxon>Corvidae</taxon>
        <taxon>Corvus</taxon>
    </lineage>
</organism>
<feature type="signal peptide" evidence="10">
    <location>
        <begin position="1"/>
        <end position="15"/>
    </location>
</feature>
<evidence type="ECO:0000256" key="10">
    <source>
        <dbReference type="SAM" id="SignalP"/>
    </source>
</evidence>
<dbReference type="PROSITE" id="PS00790">
    <property type="entry name" value="RECEPTOR_TYR_KIN_V_1"/>
    <property type="match status" value="1"/>
</dbReference>
<dbReference type="GO" id="GO:0007411">
    <property type="term" value="P:axon guidance"/>
    <property type="evidence" value="ECO:0007669"/>
    <property type="project" value="TreeGrafter"/>
</dbReference>
<feature type="compositionally biased region" description="Basic and acidic residues" evidence="8">
    <location>
        <begin position="257"/>
        <end position="280"/>
    </location>
</feature>
<name>A0A8U7NSB8_CORMO</name>
<keyword evidence="9" id="KW-1133">Transmembrane helix</keyword>
<dbReference type="GO" id="GO:0005005">
    <property type="term" value="F:transmembrane-ephrin receptor activity"/>
    <property type="evidence" value="ECO:0007669"/>
    <property type="project" value="TreeGrafter"/>
</dbReference>
<dbReference type="SUPFAM" id="SSF49785">
    <property type="entry name" value="Galactose-binding domain-like"/>
    <property type="match status" value="2"/>
</dbReference>
<feature type="region of interest" description="Disordered" evidence="8">
    <location>
        <begin position="119"/>
        <end position="386"/>
    </location>
</feature>
<evidence type="ECO:0000256" key="6">
    <source>
        <dbReference type="ARBA" id="ARBA00023136"/>
    </source>
</evidence>
<feature type="compositionally biased region" description="Low complexity" evidence="8">
    <location>
        <begin position="576"/>
        <end position="606"/>
    </location>
</feature>
<reference evidence="11" key="2">
    <citation type="submission" date="2025-08" db="UniProtKB">
        <authorList>
            <consortium name="Ensembl"/>
        </authorList>
    </citation>
    <scope>IDENTIFICATION</scope>
</reference>
<dbReference type="PANTHER" id="PTHR46877">
    <property type="entry name" value="EPH RECEPTOR A5"/>
    <property type="match status" value="1"/>
</dbReference>
<evidence type="ECO:0000256" key="7">
    <source>
        <dbReference type="ARBA" id="ARBA00023170"/>
    </source>
</evidence>
<keyword evidence="5" id="KW-0067">ATP-binding</keyword>
<feature type="compositionally biased region" description="Pro residues" evidence="8">
    <location>
        <begin position="69"/>
        <end position="87"/>
    </location>
</feature>
<keyword evidence="2" id="KW-0808">Transferase</keyword>
<keyword evidence="9" id="KW-0812">Transmembrane</keyword>
<dbReference type="GO" id="GO:0005886">
    <property type="term" value="C:plasma membrane"/>
    <property type="evidence" value="ECO:0007669"/>
    <property type="project" value="TreeGrafter"/>
</dbReference>
<accession>A0A8U7NSB8</accession>
<evidence type="ECO:0000313" key="11">
    <source>
        <dbReference type="Ensembl" id="ENSCMUP00000031559.1"/>
    </source>
</evidence>
<comment type="subcellular location">
    <subcellularLocation>
        <location evidence="1">Membrane</location>
        <topology evidence="1">Single-pass membrane protein</topology>
    </subcellularLocation>
</comment>
<dbReference type="Proteomes" id="UP000694553">
    <property type="component" value="Unassembled WGS sequence"/>
</dbReference>
<dbReference type="PROSITE" id="PS51550">
    <property type="entry name" value="EPH_LBD"/>
    <property type="match status" value="1"/>
</dbReference>
<dbReference type="InterPro" id="IPR050449">
    <property type="entry name" value="Ephrin_rcpt_TKs"/>
</dbReference>
<protein>
    <submittedName>
        <fullName evidence="11">Uncharacterized protein</fullName>
    </submittedName>
</protein>
<feature type="compositionally biased region" description="Pro residues" evidence="8">
    <location>
        <begin position="564"/>
        <end position="575"/>
    </location>
</feature>
<feature type="compositionally biased region" description="Low complexity" evidence="8">
    <location>
        <begin position="221"/>
        <end position="233"/>
    </location>
</feature>
<evidence type="ECO:0000256" key="3">
    <source>
        <dbReference type="ARBA" id="ARBA00022741"/>
    </source>
</evidence>
<feature type="region of interest" description="Disordered" evidence="8">
    <location>
        <begin position="556"/>
        <end position="606"/>
    </location>
</feature>
<feature type="transmembrane region" description="Helical" evidence="9">
    <location>
        <begin position="819"/>
        <end position="845"/>
    </location>
</feature>
<dbReference type="Pfam" id="PF25599">
    <property type="entry name" value="Ephrin_CRD"/>
    <property type="match status" value="1"/>
</dbReference>
<dbReference type="InterPro" id="IPR013783">
    <property type="entry name" value="Ig-like_fold"/>
</dbReference>
<proteinExistence type="predicted"/>
<evidence type="ECO:0000256" key="1">
    <source>
        <dbReference type="ARBA" id="ARBA00004167"/>
    </source>
</evidence>
<keyword evidence="12" id="KW-1185">Reference proteome</keyword>
<keyword evidence="6 9" id="KW-0472">Membrane</keyword>
<evidence type="ECO:0000256" key="2">
    <source>
        <dbReference type="ARBA" id="ARBA00022679"/>
    </source>
</evidence>
<dbReference type="PANTHER" id="PTHR46877:SF19">
    <property type="entry name" value="RECEPTOR PROTEIN-TYROSINE KINASE"/>
    <property type="match status" value="1"/>
</dbReference>
<dbReference type="InterPro" id="IPR001426">
    <property type="entry name" value="Tyr_kinase_rcpt_V_CS"/>
</dbReference>
<sequence length="851" mass="89680">MGLWLFWLWVPLGLAEEETLLDTRLETSDLHWTVHPQGEGQWEELSALDAELGGAVRTFEVCSGRGRPGAPPNGRDPPQPGRDPPPQNSWLRSRWVPRGAATTVLAEIRFTVMACDSLGRTRGTRGTRDGDSDRDRDSLGRTRGTRGTRDRDRDSLGRTRGTRGTRGTQDRDRDSLGRTWGTPGDNDTPGDTPGHAPGPAPGNSDALDNGGLHGNNPKPPNLLGNDPDNHLGLRGNGIHSLHLHGNHPDALRLQSNDPKDHNLHGNNPKDIDLRGNHPNDHSPLSNDPDDLSLHGNDPTDPDLHGNDPDDLDLHGNDPEDHYLHDNDPDDLSLHGNNPTDPDLHGNDPKPLDLHGNHHSSPSPPPPALRPPRRPRSPPGPARPCKETFGVFYHESDADTATATSPPWMENPYVKVDTVAAEHLARPGGGPGGPQGRVNRKVLRLGPLSRAGFYVAFQDLGACMALLSVRLFFRRCPAATARLARFPATVPAELVAPVAGACVAGAVPAAEGVPLMYCREDGRWAEPPALGCVCGAGMEPSEGAGCRPCPPETFKAEPGGGSVPALPPPERSPLPRSPLLSLPPRILPSSRRGTPGSLLRPPLGPPRLGRPCERVSCPAVLEPPAGRGGPAGPAVPRGVPGVPPPPRGTPPSCGPCGPLAWAPPPQGLRTPAVSVAGLRPRVTYSFRVSARSGVTPPGPPEPPAAEINITAGADVPPPVSDVVRVGGGPGGVTLAWPSPPPGPPGPPRAGLRGQVLREGGEGAWGAISGGLGGIWGHFGVVGGFREVLRGRGRVWGNLRIPGGFLGGHLRFLGGFGGDLGFFWVFLGWDLGFLGVFGGSGVFWVFLGWDLGF</sequence>
<dbReference type="Pfam" id="PF01404">
    <property type="entry name" value="Ephrin_lbd"/>
    <property type="match status" value="2"/>
</dbReference>
<dbReference type="SUPFAM" id="SSF49265">
    <property type="entry name" value="Fibronectin type III"/>
    <property type="match status" value="1"/>
</dbReference>
<keyword evidence="7" id="KW-0675">Receptor</keyword>
<dbReference type="InterPro" id="IPR008979">
    <property type="entry name" value="Galactose-bd-like_sf"/>
</dbReference>
<evidence type="ECO:0000256" key="8">
    <source>
        <dbReference type="SAM" id="MobiDB-lite"/>
    </source>
</evidence>
<feature type="compositionally biased region" description="Basic and acidic residues" evidence="8">
    <location>
        <begin position="301"/>
        <end position="326"/>
    </location>
</feature>
<feature type="chain" id="PRO_5043714398" evidence="10">
    <location>
        <begin position="16"/>
        <end position="851"/>
    </location>
</feature>
<dbReference type="GO" id="GO:0030425">
    <property type="term" value="C:dendrite"/>
    <property type="evidence" value="ECO:0007669"/>
    <property type="project" value="TreeGrafter"/>
</dbReference>
<dbReference type="InterPro" id="IPR001090">
    <property type="entry name" value="Ephrin_rcpt_lig-bd_dom"/>
</dbReference>
<evidence type="ECO:0000313" key="12">
    <source>
        <dbReference type="Proteomes" id="UP000694553"/>
    </source>
</evidence>
<dbReference type="Gene3D" id="2.60.40.1770">
    <property type="entry name" value="ephrin a2 ectodomain"/>
    <property type="match status" value="1"/>
</dbReference>
<dbReference type="Gene3D" id="2.60.120.260">
    <property type="entry name" value="Galactose-binding domain-like"/>
    <property type="match status" value="2"/>
</dbReference>
<feature type="compositionally biased region" description="Basic and acidic residues" evidence="8">
    <location>
        <begin position="126"/>
        <end position="140"/>
    </location>
</feature>
<feature type="region of interest" description="Disordered" evidence="8">
    <location>
        <begin position="620"/>
        <end position="650"/>
    </location>
</feature>
<feature type="compositionally biased region" description="Basic and acidic residues" evidence="8">
    <location>
        <begin position="341"/>
        <end position="355"/>
    </location>
</feature>
<keyword evidence="3" id="KW-0547">Nucleotide-binding</keyword>
<evidence type="ECO:0000256" key="4">
    <source>
        <dbReference type="ARBA" id="ARBA00022777"/>
    </source>
</evidence>
<dbReference type="Ensembl" id="ENSCMUT00000034889.1">
    <property type="protein sequence ID" value="ENSCMUP00000031559.1"/>
    <property type="gene ID" value="ENSCMUG00000018047.1"/>
</dbReference>
<reference evidence="11" key="3">
    <citation type="submission" date="2025-09" db="UniProtKB">
        <authorList>
            <consortium name="Ensembl"/>
        </authorList>
    </citation>
    <scope>IDENTIFICATION</scope>
</reference>
<feature type="region of interest" description="Disordered" evidence="8">
    <location>
        <begin position="61"/>
        <end position="92"/>
    </location>
</feature>